<feature type="region of interest" description="Disordered" evidence="1">
    <location>
        <begin position="1"/>
        <end position="25"/>
    </location>
</feature>
<reference evidence="3" key="1">
    <citation type="journal article" date="2014" name="Proc. Natl. Acad. Sci. U.S.A.">
        <title>Extensive sampling of basidiomycete genomes demonstrates inadequacy of the white-rot/brown-rot paradigm for wood decay fungi.</title>
        <authorList>
            <person name="Riley R."/>
            <person name="Salamov A.A."/>
            <person name="Brown D.W."/>
            <person name="Nagy L.G."/>
            <person name="Floudas D."/>
            <person name="Held B.W."/>
            <person name="Levasseur A."/>
            <person name="Lombard V."/>
            <person name="Morin E."/>
            <person name="Otillar R."/>
            <person name="Lindquist E.A."/>
            <person name="Sun H."/>
            <person name="LaButti K.M."/>
            <person name="Schmutz J."/>
            <person name="Jabbour D."/>
            <person name="Luo H."/>
            <person name="Baker S.E."/>
            <person name="Pisabarro A.G."/>
            <person name="Walton J.D."/>
            <person name="Blanchette R.A."/>
            <person name="Henrissat B."/>
            <person name="Martin F."/>
            <person name="Cullen D."/>
            <person name="Hibbett D.S."/>
            <person name="Grigoriev I.V."/>
        </authorList>
    </citation>
    <scope>NUCLEOTIDE SEQUENCE [LARGE SCALE GENOMIC DNA]</scope>
    <source>
        <strain evidence="3">CBS 339.88</strain>
    </source>
</reference>
<dbReference type="AlphaFoldDB" id="A0A067T8M5"/>
<dbReference type="HOGENOM" id="CLU_152024_0_0_1"/>
<sequence>MDGLRNPHYLRHSSHNHTHSKSTAMSHEVVDDSAIEWKTFTSKNGAPFQVGVKKGVIVPPEDKKPFDIAVNWPVGDDTWKPTSEQVLTVAAITRYRLYANSQDCVEGDGSLYSWRLDVTTTEHYDYIFVDGTGDIYEINVWADGNHFMRYNSTNPTITHIKGD</sequence>
<dbReference type="OrthoDB" id="3059986at2759"/>
<keyword evidence="3" id="KW-1185">Reference proteome</keyword>
<evidence type="ECO:0000256" key="1">
    <source>
        <dbReference type="SAM" id="MobiDB-lite"/>
    </source>
</evidence>
<accession>A0A067T8M5</accession>
<evidence type="ECO:0000313" key="2">
    <source>
        <dbReference type="EMBL" id="KDR79451.1"/>
    </source>
</evidence>
<gene>
    <name evidence="2" type="ORF">GALMADRAFT_1240895</name>
</gene>
<name>A0A067T8M5_GALM3</name>
<protein>
    <submittedName>
        <fullName evidence="2">Uncharacterized protein</fullName>
    </submittedName>
</protein>
<dbReference type="EMBL" id="KL142373">
    <property type="protein sequence ID" value="KDR79451.1"/>
    <property type="molecule type" value="Genomic_DNA"/>
</dbReference>
<proteinExistence type="predicted"/>
<dbReference type="Proteomes" id="UP000027222">
    <property type="component" value="Unassembled WGS sequence"/>
</dbReference>
<feature type="compositionally biased region" description="Basic residues" evidence="1">
    <location>
        <begin position="8"/>
        <end position="20"/>
    </location>
</feature>
<evidence type="ECO:0000313" key="3">
    <source>
        <dbReference type="Proteomes" id="UP000027222"/>
    </source>
</evidence>
<organism evidence="2 3">
    <name type="scientific">Galerina marginata (strain CBS 339.88)</name>
    <dbReference type="NCBI Taxonomy" id="685588"/>
    <lineage>
        <taxon>Eukaryota</taxon>
        <taxon>Fungi</taxon>
        <taxon>Dikarya</taxon>
        <taxon>Basidiomycota</taxon>
        <taxon>Agaricomycotina</taxon>
        <taxon>Agaricomycetes</taxon>
        <taxon>Agaricomycetidae</taxon>
        <taxon>Agaricales</taxon>
        <taxon>Agaricineae</taxon>
        <taxon>Strophariaceae</taxon>
        <taxon>Galerina</taxon>
    </lineage>
</organism>